<accession>A0A9D1T8S8</accession>
<dbReference type="PANTHER" id="PTHR42951">
    <property type="entry name" value="METALLO-BETA-LACTAMASE DOMAIN-CONTAINING"/>
    <property type="match status" value="1"/>
</dbReference>
<dbReference type="InterPro" id="IPR001279">
    <property type="entry name" value="Metallo-B-lactamas"/>
</dbReference>
<reference evidence="2" key="2">
    <citation type="journal article" date="2021" name="PeerJ">
        <title>Extensive microbial diversity within the chicken gut microbiome revealed by metagenomics and culture.</title>
        <authorList>
            <person name="Gilroy R."/>
            <person name="Ravi A."/>
            <person name="Getino M."/>
            <person name="Pursley I."/>
            <person name="Horton D.L."/>
            <person name="Alikhan N.F."/>
            <person name="Baker D."/>
            <person name="Gharbi K."/>
            <person name="Hall N."/>
            <person name="Watson M."/>
            <person name="Adriaenssens E.M."/>
            <person name="Foster-Nyarko E."/>
            <person name="Jarju S."/>
            <person name="Secka A."/>
            <person name="Antonio M."/>
            <person name="Oren A."/>
            <person name="Chaudhuri R.R."/>
            <person name="La Ragione R."/>
            <person name="Hildebrand F."/>
            <person name="Pallen M.J."/>
        </authorList>
    </citation>
    <scope>NUCLEOTIDE SEQUENCE</scope>
    <source>
        <strain evidence="2">ChiBcec6-7307</strain>
    </source>
</reference>
<proteinExistence type="predicted"/>
<protein>
    <submittedName>
        <fullName evidence="2">MBL fold metallo-hydrolase</fullName>
    </submittedName>
</protein>
<feature type="domain" description="Metallo-beta-lactamase" evidence="1">
    <location>
        <begin position="18"/>
        <end position="175"/>
    </location>
</feature>
<dbReference type="Gene3D" id="3.60.15.10">
    <property type="entry name" value="Ribonuclease Z/Hydroxyacylglutathione hydrolase-like"/>
    <property type="match status" value="1"/>
</dbReference>
<organism evidence="2 3">
    <name type="scientific">Candidatus Merdiplasma excrementigallinarum</name>
    <dbReference type="NCBI Taxonomy" id="2840864"/>
    <lineage>
        <taxon>Bacteria</taxon>
        <taxon>Bacillati</taxon>
        <taxon>Bacillota</taxon>
        <taxon>Clostridia</taxon>
        <taxon>Lachnospirales</taxon>
        <taxon>Lachnospiraceae</taxon>
        <taxon>Lachnospiraceae incertae sedis</taxon>
        <taxon>Candidatus Merdiplasma</taxon>
    </lineage>
</organism>
<sequence>MLQIKWWKDGFYILEDERVRQFLIPGEKEALLIDTGFADSHVLEAARQVTDLPLKVVLTHGDPDHAGGLADFASCCLHEKDWPLLDGRVKTEPLREGDVLPYGAYKWEVMEIPGHTYGSVALIDWEKKLLLPGDTVQKEGPIYMFGLHRNLDLYIESLERLLKIRDRIETILPCHHACPIAPDWIEKNLLDARALRNGELTGEPHPFMPCRTYSGRWTTFYGE</sequence>
<dbReference type="EMBL" id="DVOS01000059">
    <property type="protein sequence ID" value="HIV23680.1"/>
    <property type="molecule type" value="Genomic_DNA"/>
</dbReference>
<gene>
    <name evidence="2" type="ORF">IAC80_07040</name>
</gene>
<dbReference type="PANTHER" id="PTHR42951:SF4">
    <property type="entry name" value="ACYL-COENZYME A THIOESTERASE MBLAC2"/>
    <property type="match status" value="1"/>
</dbReference>
<evidence type="ECO:0000313" key="2">
    <source>
        <dbReference type="EMBL" id="HIV23680.1"/>
    </source>
</evidence>
<dbReference type="SMART" id="SM00849">
    <property type="entry name" value="Lactamase_B"/>
    <property type="match status" value="1"/>
</dbReference>
<evidence type="ECO:0000259" key="1">
    <source>
        <dbReference type="SMART" id="SM00849"/>
    </source>
</evidence>
<dbReference type="Proteomes" id="UP000886889">
    <property type="component" value="Unassembled WGS sequence"/>
</dbReference>
<dbReference type="AlphaFoldDB" id="A0A9D1T8S8"/>
<comment type="caution">
    <text evidence="2">The sequence shown here is derived from an EMBL/GenBank/DDBJ whole genome shotgun (WGS) entry which is preliminary data.</text>
</comment>
<evidence type="ECO:0000313" key="3">
    <source>
        <dbReference type="Proteomes" id="UP000886889"/>
    </source>
</evidence>
<dbReference type="InterPro" id="IPR050855">
    <property type="entry name" value="NDM-1-like"/>
</dbReference>
<dbReference type="Pfam" id="PF00753">
    <property type="entry name" value="Lactamase_B"/>
    <property type="match status" value="1"/>
</dbReference>
<dbReference type="SUPFAM" id="SSF56281">
    <property type="entry name" value="Metallo-hydrolase/oxidoreductase"/>
    <property type="match status" value="1"/>
</dbReference>
<name>A0A9D1T8S8_9FIRM</name>
<dbReference type="InterPro" id="IPR036866">
    <property type="entry name" value="RibonucZ/Hydroxyglut_hydro"/>
</dbReference>
<reference evidence="2" key="1">
    <citation type="submission" date="2020-10" db="EMBL/GenBank/DDBJ databases">
        <authorList>
            <person name="Gilroy R."/>
        </authorList>
    </citation>
    <scope>NUCLEOTIDE SEQUENCE</scope>
    <source>
        <strain evidence="2">ChiBcec6-7307</strain>
    </source>
</reference>